<gene>
    <name evidence="1" type="ORF">NEH99_09520</name>
</gene>
<protein>
    <submittedName>
        <fullName evidence="1">Uncharacterized protein</fullName>
    </submittedName>
</protein>
<reference evidence="1" key="1">
    <citation type="submission" date="2022-06" db="EMBL/GenBank/DDBJ databases">
        <title>Brachyspira pilosicoli from pigs in Switzerland.</title>
        <authorList>
            <person name="Schmitt S."/>
            <person name="Arnold M."/>
            <person name="Rossano A."/>
            <person name="Perreten V."/>
        </authorList>
    </citation>
    <scope>NUCLEOTIDE SEQUENCE</scope>
    <source>
        <strain evidence="1">MEI4028</strain>
    </source>
</reference>
<dbReference type="EMBL" id="CP098754">
    <property type="protein sequence ID" value="WIH94523.1"/>
    <property type="molecule type" value="Genomic_DNA"/>
</dbReference>
<dbReference type="Proteomes" id="UP001242021">
    <property type="component" value="Chromosome"/>
</dbReference>
<evidence type="ECO:0000313" key="1">
    <source>
        <dbReference type="EMBL" id="WIH94523.1"/>
    </source>
</evidence>
<evidence type="ECO:0000313" key="2">
    <source>
        <dbReference type="Proteomes" id="UP001242021"/>
    </source>
</evidence>
<name>A0AAJ6G8V3_BRAPL</name>
<organism evidence="1 2">
    <name type="scientific">Brachyspira pilosicoli</name>
    <name type="common">Serpulina pilosicoli</name>
    <dbReference type="NCBI Taxonomy" id="52584"/>
    <lineage>
        <taxon>Bacteria</taxon>
        <taxon>Pseudomonadati</taxon>
        <taxon>Spirochaetota</taxon>
        <taxon>Spirochaetia</taxon>
        <taxon>Brachyspirales</taxon>
        <taxon>Brachyspiraceae</taxon>
        <taxon>Brachyspira</taxon>
    </lineage>
</organism>
<accession>A0AAJ6G8V3</accession>
<dbReference type="RefSeq" id="WP_115589778.1">
    <property type="nucleotide sequence ID" value="NZ_CP098752.1"/>
</dbReference>
<proteinExistence type="predicted"/>
<sequence length="155" mass="18343">MEKIIKKSIEIKIKIYGFNYCSKDCPLSKQNTCLLPLCTQSSNLAEIREENREKHLFYRTNECKKICKLKCLKNNARSFLYQIPIDSFYEIAYRSANIKEAAKMLGTSEANLKWFLYNKIIDKNPERRNERILRICAFFDGQNDARKDKLKIKND</sequence>
<dbReference type="AlphaFoldDB" id="A0AAJ6G8V3"/>